<evidence type="ECO:0000313" key="3">
    <source>
        <dbReference type="Proteomes" id="UP000284057"/>
    </source>
</evidence>
<gene>
    <name evidence="2" type="ORF">DY240_05295</name>
</gene>
<protein>
    <submittedName>
        <fullName evidence="2">Uncharacterized protein</fullName>
    </submittedName>
</protein>
<organism evidence="2 3">
    <name type="scientific">Jiangella rhizosphaerae</name>
    <dbReference type="NCBI Taxonomy" id="2293569"/>
    <lineage>
        <taxon>Bacteria</taxon>
        <taxon>Bacillati</taxon>
        <taxon>Actinomycetota</taxon>
        <taxon>Actinomycetes</taxon>
        <taxon>Jiangellales</taxon>
        <taxon>Jiangellaceae</taxon>
        <taxon>Jiangella</taxon>
    </lineage>
</organism>
<dbReference type="AlphaFoldDB" id="A0A418KUU1"/>
<feature type="compositionally biased region" description="Basic and acidic residues" evidence="1">
    <location>
        <begin position="1"/>
        <end position="18"/>
    </location>
</feature>
<accession>A0A418KUU1</accession>
<proteinExistence type="predicted"/>
<dbReference type="OrthoDB" id="5195111at2"/>
<dbReference type="Proteomes" id="UP000284057">
    <property type="component" value="Unassembled WGS sequence"/>
</dbReference>
<dbReference type="EMBL" id="QUAL01000044">
    <property type="protein sequence ID" value="RIQ32510.1"/>
    <property type="molecule type" value="Genomic_DNA"/>
</dbReference>
<dbReference type="RefSeq" id="WP_119658915.1">
    <property type="nucleotide sequence ID" value="NZ_QUAL01000044.1"/>
</dbReference>
<evidence type="ECO:0000313" key="2">
    <source>
        <dbReference type="EMBL" id="RIQ32510.1"/>
    </source>
</evidence>
<reference evidence="2 3" key="1">
    <citation type="submission" date="2018-09" db="EMBL/GenBank/DDBJ databases">
        <title>Isolation, diversity and antifungal activity of actinobacteria from wheat.</title>
        <authorList>
            <person name="Han C."/>
        </authorList>
    </citation>
    <scope>NUCLEOTIDE SEQUENCE [LARGE SCALE GENOMIC DNA]</scope>
    <source>
        <strain evidence="2 3">NEAU-YY265</strain>
    </source>
</reference>
<name>A0A418KUU1_9ACTN</name>
<feature type="region of interest" description="Disordered" evidence="1">
    <location>
        <begin position="1"/>
        <end position="67"/>
    </location>
</feature>
<evidence type="ECO:0000256" key="1">
    <source>
        <dbReference type="SAM" id="MobiDB-lite"/>
    </source>
</evidence>
<keyword evidence="3" id="KW-1185">Reference proteome</keyword>
<feature type="compositionally biased region" description="Basic and acidic residues" evidence="1">
    <location>
        <begin position="57"/>
        <end position="67"/>
    </location>
</feature>
<comment type="caution">
    <text evidence="2">The sequence shown here is derived from an EMBL/GenBank/DDBJ whole genome shotgun (WGS) entry which is preliminary data.</text>
</comment>
<sequence>MNDREKGIRKLDQVDRRSQVGVSRALRARDVSRPSPGDVEAALERIGKTPLPPRTGPKADRDAPRRS</sequence>